<evidence type="ECO:0000313" key="2">
    <source>
        <dbReference type="EMBL" id="KAL1511275.1"/>
    </source>
</evidence>
<evidence type="ECO:0000313" key="3">
    <source>
        <dbReference type="Proteomes" id="UP001515480"/>
    </source>
</evidence>
<protein>
    <submittedName>
        <fullName evidence="2">Uncharacterized protein</fullName>
    </submittedName>
</protein>
<feature type="region of interest" description="Disordered" evidence="1">
    <location>
        <begin position="1"/>
        <end position="21"/>
    </location>
</feature>
<gene>
    <name evidence="2" type="ORF">AB1Y20_006083</name>
</gene>
<sequence>MMWRTVPTWPRGAPTAGIAGDWDPSAFAPVEDESAYGARWHSSVAAGSLAAPFPESGGGVAWIATQQRADAVGRKGAEGARRREVRRGEMKITCSTVHGGAEEEAIKCG</sequence>
<dbReference type="EMBL" id="JBGBPQ010000014">
    <property type="protein sequence ID" value="KAL1511275.1"/>
    <property type="molecule type" value="Genomic_DNA"/>
</dbReference>
<accession>A0AB34J349</accession>
<dbReference type="AlphaFoldDB" id="A0AB34J349"/>
<evidence type="ECO:0000256" key="1">
    <source>
        <dbReference type="SAM" id="MobiDB-lite"/>
    </source>
</evidence>
<reference evidence="2 3" key="1">
    <citation type="journal article" date="2024" name="Science">
        <title>Giant polyketide synthase enzymes in the biosynthesis of giant marine polyether toxins.</title>
        <authorList>
            <person name="Fallon T.R."/>
            <person name="Shende V.V."/>
            <person name="Wierzbicki I.H."/>
            <person name="Pendleton A.L."/>
            <person name="Watervoot N.F."/>
            <person name="Auber R.P."/>
            <person name="Gonzalez D.J."/>
            <person name="Wisecaver J.H."/>
            <person name="Moore B.S."/>
        </authorList>
    </citation>
    <scope>NUCLEOTIDE SEQUENCE [LARGE SCALE GENOMIC DNA]</scope>
    <source>
        <strain evidence="2 3">12B1</strain>
    </source>
</reference>
<dbReference type="Proteomes" id="UP001515480">
    <property type="component" value="Unassembled WGS sequence"/>
</dbReference>
<proteinExistence type="predicted"/>
<name>A0AB34J349_PRYPA</name>
<organism evidence="2 3">
    <name type="scientific">Prymnesium parvum</name>
    <name type="common">Toxic golden alga</name>
    <dbReference type="NCBI Taxonomy" id="97485"/>
    <lineage>
        <taxon>Eukaryota</taxon>
        <taxon>Haptista</taxon>
        <taxon>Haptophyta</taxon>
        <taxon>Prymnesiophyceae</taxon>
        <taxon>Prymnesiales</taxon>
        <taxon>Prymnesiaceae</taxon>
        <taxon>Prymnesium</taxon>
    </lineage>
</organism>
<comment type="caution">
    <text evidence="2">The sequence shown here is derived from an EMBL/GenBank/DDBJ whole genome shotgun (WGS) entry which is preliminary data.</text>
</comment>
<keyword evidence="3" id="KW-1185">Reference proteome</keyword>